<keyword evidence="2" id="KW-0863">Zinc-finger</keyword>
<comment type="caution">
    <text evidence="5">The sequence shown here is derived from an EMBL/GenBank/DDBJ whole genome shotgun (WGS) entry which is preliminary data.</text>
</comment>
<protein>
    <submittedName>
        <fullName evidence="5">Zinc ribbon domain-containing protein</fullName>
    </submittedName>
</protein>
<keyword evidence="1" id="KW-0479">Metal-binding</keyword>
<keyword evidence="3" id="KW-0862">Zinc</keyword>
<dbReference type="EMBL" id="DWWN01000047">
    <property type="protein sequence ID" value="HJC45915.1"/>
    <property type="molecule type" value="Genomic_DNA"/>
</dbReference>
<dbReference type="InterPro" id="IPR036443">
    <property type="entry name" value="Znf_RanBP2_sf"/>
</dbReference>
<dbReference type="InterPro" id="IPR001876">
    <property type="entry name" value="Znf_RanBP2"/>
</dbReference>
<dbReference type="Proteomes" id="UP000823906">
    <property type="component" value="Unassembled WGS sequence"/>
</dbReference>
<reference evidence="5" key="2">
    <citation type="submission" date="2021-04" db="EMBL/GenBank/DDBJ databases">
        <authorList>
            <person name="Gilroy R."/>
        </authorList>
    </citation>
    <scope>NUCLEOTIDE SEQUENCE</scope>
    <source>
        <strain evidence="5">ChiSjej5B23-2810</strain>
    </source>
</reference>
<proteinExistence type="predicted"/>
<dbReference type="GO" id="GO:0008270">
    <property type="term" value="F:zinc ion binding"/>
    <property type="evidence" value="ECO:0007669"/>
    <property type="project" value="UniProtKB-KW"/>
</dbReference>
<dbReference type="PROSITE" id="PS01358">
    <property type="entry name" value="ZF_RANBP2_1"/>
    <property type="match status" value="1"/>
</dbReference>
<dbReference type="AlphaFoldDB" id="A0A9D2T5L4"/>
<evidence type="ECO:0000313" key="6">
    <source>
        <dbReference type="Proteomes" id="UP000823906"/>
    </source>
</evidence>
<gene>
    <name evidence="5" type="ORF">H9703_07285</name>
</gene>
<feature type="domain" description="RanBP2-type" evidence="4">
    <location>
        <begin position="82"/>
        <end position="109"/>
    </location>
</feature>
<accession>A0A9D2T5L4</accession>
<dbReference type="SUPFAM" id="SSF90209">
    <property type="entry name" value="Ran binding protein zinc finger-like"/>
    <property type="match status" value="1"/>
</dbReference>
<sequence length="109" mass="11759">MQALVCGRCGHPNAAGVRYCQRCGCALRPRHTLRDEIRSWDPSSLAGAGRRDSNFAALYTVLGPRPAPGRQKKPAVPADPLPDGRWYCPDCGTLNTSAAAFCKDCGRTK</sequence>
<evidence type="ECO:0000256" key="2">
    <source>
        <dbReference type="ARBA" id="ARBA00022771"/>
    </source>
</evidence>
<evidence type="ECO:0000313" key="5">
    <source>
        <dbReference type="EMBL" id="HJC45915.1"/>
    </source>
</evidence>
<evidence type="ECO:0000256" key="3">
    <source>
        <dbReference type="ARBA" id="ARBA00022833"/>
    </source>
</evidence>
<reference evidence="5" key="1">
    <citation type="journal article" date="2021" name="PeerJ">
        <title>Extensive microbial diversity within the chicken gut microbiome revealed by metagenomics and culture.</title>
        <authorList>
            <person name="Gilroy R."/>
            <person name="Ravi A."/>
            <person name="Getino M."/>
            <person name="Pursley I."/>
            <person name="Horton D.L."/>
            <person name="Alikhan N.F."/>
            <person name="Baker D."/>
            <person name="Gharbi K."/>
            <person name="Hall N."/>
            <person name="Watson M."/>
            <person name="Adriaenssens E.M."/>
            <person name="Foster-Nyarko E."/>
            <person name="Jarju S."/>
            <person name="Secka A."/>
            <person name="Antonio M."/>
            <person name="Oren A."/>
            <person name="Chaudhuri R.R."/>
            <person name="La Ragione R."/>
            <person name="Hildebrand F."/>
            <person name="Pallen M.J."/>
        </authorList>
    </citation>
    <scope>NUCLEOTIDE SEQUENCE</scope>
    <source>
        <strain evidence="5">ChiSjej5B23-2810</strain>
    </source>
</reference>
<dbReference type="PROSITE" id="PS50199">
    <property type="entry name" value="ZF_RANBP2_2"/>
    <property type="match status" value="1"/>
</dbReference>
<name>A0A9D2T5L4_9FIRM</name>
<evidence type="ECO:0000256" key="1">
    <source>
        <dbReference type="ARBA" id="ARBA00022723"/>
    </source>
</evidence>
<organism evidence="5 6">
    <name type="scientific">Candidatus Faecalibacterium faecigallinarum</name>
    <dbReference type="NCBI Taxonomy" id="2838577"/>
    <lineage>
        <taxon>Bacteria</taxon>
        <taxon>Bacillati</taxon>
        <taxon>Bacillota</taxon>
        <taxon>Clostridia</taxon>
        <taxon>Eubacteriales</taxon>
        <taxon>Oscillospiraceae</taxon>
        <taxon>Faecalibacterium</taxon>
    </lineage>
</organism>
<evidence type="ECO:0000259" key="4">
    <source>
        <dbReference type="PROSITE" id="PS50199"/>
    </source>
</evidence>